<evidence type="ECO:0000256" key="1">
    <source>
        <dbReference type="SAM" id="MobiDB-lite"/>
    </source>
</evidence>
<protein>
    <submittedName>
        <fullName evidence="2">Uncharacterized protein</fullName>
    </submittedName>
</protein>
<dbReference type="Proteomes" id="UP000256503">
    <property type="component" value="Chromosome"/>
</dbReference>
<gene>
    <name evidence="2" type="ORF">DVB73_16870</name>
</gene>
<accession>A0AAD0QX61</accession>
<organism evidence="2 3">
    <name type="scientific">Pseudomonas plecoglossicida</name>
    <dbReference type="NCBI Taxonomy" id="70775"/>
    <lineage>
        <taxon>Bacteria</taxon>
        <taxon>Pseudomonadati</taxon>
        <taxon>Pseudomonadota</taxon>
        <taxon>Gammaproteobacteria</taxon>
        <taxon>Pseudomonadales</taxon>
        <taxon>Pseudomonadaceae</taxon>
        <taxon>Pseudomonas</taxon>
    </lineage>
</organism>
<sequence length="95" mass="10127">MGRVSFRHWRLSFDSKDNGCNQNLRWRFRQAGADLWIIFICAGPIAGKPAPTGFSTGLQACAVPVGAGLPAIGPAQPTKKPTCSHKSASIRSSCV</sequence>
<proteinExistence type="predicted"/>
<dbReference type="AlphaFoldDB" id="A0AAD0QX61"/>
<feature type="compositionally biased region" description="Polar residues" evidence="1">
    <location>
        <begin position="79"/>
        <end position="95"/>
    </location>
</feature>
<reference evidence="2 3" key="1">
    <citation type="submission" date="2018-07" db="EMBL/GenBank/DDBJ databases">
        <title>Complete genome sequence of a Pseudomonas plecoglossicida strain pathogenic to the marine fish, Larimichthys crocea.</title>
        <authorList>
            <person name="Tao Z."/>
        </authorList>
    </citation>
    <scope>NUCLEOTIDE SEQUENCE [LARGE SCALE GENOMIC DNA]</scope>
    <source>
        <strain evidence="2 3">XSDHY-P</strain>
    </source>
</reference>
<evidence type="ECO:0000313" key="2">
    <source>
        <dbReference type="EMBL" id="AXM97328.1"/>
    </source>
</evidence>
<evidence type="ECO:0000313" key="3">
    <source>
        <dbReference type="Proteomes" id="UP000256503"/>
    </source>
</evidence>
<dbReference type="EMBL" id="CP031146">
    <property type="protein sequence ID" value="AXM97328.1"/>
    <property type="molecule type" value="Genomic_DNA"/>
</dbReference>
<name>A0AAD0QX61_PSEDL</name>
<feature type="region of interest" description="Disordered" evidence="1">
    <location>
        <begin position="76"/>
        <end position="95"/>
    </location>
</feature>